<comment type="function">
    <text evidence="5">Component of the Mediator complex, a coactivator involved in the regulated transcription of nearly all RNA polymerase II-dependent genes. Mediator functions as a bridge to convey information from gene-specific regulatory proteins to the basal RNA polymerase II transcription machinery.</text>
</comment>
<evidence type="ECO:0000313" key="7">
    <source>
        <dbReference type="Proteomes" id="UP000836841"/>
    </source>
</evidence>
<dbReference type="AlphaFoldDB" id="A0AAU9T9W8"/>
<keyword evidence="3 5" id="KW-0804">Transcription</keyword>
<evidence type="ECO:0000256" key="3">
    <source>
        <dbReference type="ARBA" id="ARBA00023163"/>
    </source>
</evidence>
<accession>A0AAU9T9W8</accession>
<dbReference type="InterPro" id="IPR037212">
    <property type="entry name" value="Med7/Med21-like"/>
</dbReference>
<proteinExistence type="inferred from homology"/>
<keyword evidence="5" id="KW-0010">Activator</keyword>
<sequence>MFFPSLEEKGVPQLYPKDSNVDYKKELQWLNRKIQLHILELADVLVERPSQYAKIAKYLRSSRICISILYGLTKREQRLFTLQSFKFNRESKLWKTVRGGEKKHRDFLRMLSVTVDGQ</sequence>
<dbReference type="GO" id="GO:0006357">
    <property type="term" value="P:regulation of transcription by RNA polymerase II"/>
    <property type="evidence" value="ECO:0007669"/>
    <property type="project" value="InterPro"/>
</dbReference>
<evidence type="ECO:0000256" key="1">
    <source>
        <dbReference type="ARBA" id="ARBA00004123"/>
    </source>
</evidence>
<gene>
    <name evidence="6" type="ORF">TAV2_LOCUS25890</name>
</gene>
<comment type="subcellular location">
    <subcellularLocation>
        <location evidence="1 5">Nucleus</location>
    </subcellularLocation>
</comment>
<dbReference type="Proteomes" id="UP000836841">
    <property type="component" value="Chromosome 7"/>
</dbReference>
<protein>
    <recommendedName>
        <fullName evidence="5">Mediator of RNA polymerase II transcription subunit 7</fullName>
    </recommendedName>
</protein>
<dbReference type="InterPro" id="IPR009244">
    <property type="entry name" value="Mediatior_Med7"/>
</dbReference>
<dbReference type="GO" id="GO:0003712">
    <property type="term" value="F:transcription coregulator activity"/>
    <property type="evidence" value="ECO:0007669"/>
    <property type="project" value="InterPro"/>
</dbReference>
<comment type="subunit">
    <text evidence="5">Component of the Mediator complex.</text>
</comment>
<dbReference type="GO" id="GO:0016592">
    <property type="term" value="C:mediator complex"/>
    <property type="evidence" value="ECO:0007669"/>
    <property type="project" value="InterPro"/>
</dbReference>
<dbReference type="SUPFAM" id="SSF140718">
    <property type="entry name" value="Mediator hinge subcomplex-like"/>
    <property type="match status" value="1"/>
</dbReference>
<comment type="similarity">
    <text evidence="5">Belongs to the Mediator complex subunit 7 family.</text>
</comment>
<keyword evidence="2 5" id="KW-0805">Transcription regulation</keyword>
<evidence type="ECO:0000256" key="2">
    <source>
        <dbReference type="ARBA" id="ARBA00023015"/>
    </source>
</evidence>
<evidence type="ECO:0000313" key="6">
    <source>
        <dbReference type="EMBL" id="CAH2079744.1"/>
    </source>
</evidence>
<name>A0AAU9T9W8_THLAR</name>
<dbReference type="PANTHER" id="PTHR21428">
    <property type="entry name" value="MEDIATOR OF RNA POLYMERASE II TRANSCRIPTION SUBUNIT 7"/>
    <property type="match status" value="1"/>
</dbReference>
<keyword evidence="7" id="KW-1185">Reference proteome</keyword>
<reference evidence="6 7" key="1">
    <citation type="submission" date="2022-03" db="EMBL/GenBank/DDBJ databases">
        <authorList>
            <person name="Nunn A."/>
            <person name="Chopra R."/>
            <person name="Nunn A."/>
            <person name="Contreras Garrido A."/>
        </authorList>
    </citation>
    <scope>NUCLEOTIDE SEQUENCE [LARGE SCALE GENOMIC DNA]</scope>
</reference>
<dbReference type="PANTHER" id="PTHR21428:SF11">
    <property type="entry name" value="MEDIATOR OF RNA POLYMERASE II TRANSCRIPTION SUBUNIT 7"/>
    <property type="match status" value="1"/>
</dbReference>
<dbReference type="EMBL" id="OU466863">
    <property type="protein sequence ID" value="CAH2079744.1"/>
    <property type="molecule type" value="Genomic_DNA"/>
</dbReference>
<keyword evidence="4 5" id="KW-0539">Nucleus</keyword>
<dbReference type="GO" id="GO:0070847">
    <property type="term" value="C:core mediator complex"/>
    <property type="evidence" value="ECO:0007669"/>
    <property type="project" value="TreeGrafter"/>
</dbReference>
<evidence type="ECO:0000256" key="5">
    <source>
        <dbReference type="RuleBase" id="RU364060"/>
    </source>
</evidence>
<dbReference type="Pfam" id="PF05983">
    <property type="entry name" value="Med7"/>
    <property type="match status" value="1"/>
</dbReference>
<organism evidence="6 7">
    <name type="scientific">Thlaspi arvense</name>
    <name type="common">Field penny-cress</name>
    <dbReference type="NCBI Taxonomy" id="13288"/>
    <lineage>
        <taxon>Eukaryota</taxon>
        <taxon>Viridiplantae</taxon>
        <taxon>Streptophyta</taxon>
        <taxon>Embryophyta</taxon>
        <taxon>Tracheophyta</taxon>
        <taxon>Spermatophyta</taxon>
        <taxon>Magnoliopsida</taxon>
        <taxon>eudicotyledons</taxon>
        <taxon>Gunneridae</taxon>
        <taxon>Pentapetalae</taxon>
        <taxon>rosids</taxon>
        <taxon>malvids</taxon>
        <taxon>Brassicales</taxon>
        <taxon>Brassicaceae</taxon>
        <taxon>Thlaspideae</taxon>
        <taxon>Thlaspi</taxon>
    </lineage>
</organism>
<evidence type="ECO:0000256" key="4">
    <source>
        <dbReference type="ARBA" id="ARBA00023242"/>
    </source>
</evidence>